<reference evidence="1" key="1">
    <citation type="submission" date="2014-09" db="EMBL/GenBank/DDBJ databases">
        <authorList>
            <person name="Magalhaes I.L.F."/>
            <person name="Oliveira U."/>
            <person name="Santos F.R."/>
            <person name="Vidigal T.H.D.A."/>
            <person name="Brescovit A.D."/>
            <person name="Santos A.J."/>
        </authorList>
    </citation>
    <scope>NUCLEOTIDE SEQUENCE</scope>
    <source>
        <tissue evidence="1">Shoot tissue taken approximately 20 cm above the soil surface</tissue>
    </source>
</reference>
<evidence type="ECO:0000313" key="1">
    <source>
        <dbReference type="EMBL" id="JAE18493.1"/>
    </source>
</evidence>
<proteinExistence type="predicted"/>
<accession>A0A0A9GCV7</accession>
<organism evidence="1">
    <name type="scientific">Arundo donax</name>
    <name type="common">Giant reed</name>
    <name type="synonym">Donax arundinaceus</name>
    <dbReference type="NCBI Taxonomy" id="35708"/>
    <lineage>
        <taxon>Eukaryota</taxon>
        <taxon>Viridiplantae</taxon>
        <taxon>Streptophyta</taxon>
        <taxon>Embryophyta</taxon>
        <taxon>Tracheophyta</taxon>
        <taxon>Spermatophyta</taxon>
        <taxon>Magnoliopsida</taxon>
        <taxon>Liliopsida</taxon>
        <taxon>Poales</taxon>
        <taxon>Poaceae</taxon>
        <taxon>PACMAD clade</taxon>
        <taxon>Arundinoideae</taxon>
        <taxon>Arundineae</taxon>
        <taxon>Arundo</taxon>
    </lineage>
</organism>
<name>A0A0A9GCV7_ARUDO</name>
<sequence>MPTHLVSERRQDPEDVQRDWWHFRSVLEQRRQQDCSLILEQHCLCHGFQDVVQQVGLPIRESVAHSRM</sequence>
<dbReference type="AlphaFoldDB" id="A0A0A9GCV7"/>
<reference evidence="1" key="2">
    <citation type="journal article" date="2015" name="Data Brief">
        <title>Shoot transcriptome of the giant reed, Arundo donax.</title>
        <authorList>
            <person name="Barrero R.A."/>
            <person name="Guerrero F.D."/>
            <person name="Moolhuijzen P."/>
            <person name="Goolsby J.A."/>
            <person name="Tidwell J."/>
            <person name="Bellgard S.E."/>
            <person name="Bellgard M.I."/>
        </authorList>
    </citation>
    <scope>NUCLEOTIDE SEQUENCE</scope>
    <source>
        <tissue evidence="1">Shoot tissue taken approximately 20 cm above the soil surface</tissue>
    </source>
</reference>
<protein>
    <submittedName>
        <fullName evidence="1">Uncharacterized protein</fullName>
    </submittedName>
</protein>
<dbReference type="EMBL" id="GBRH01179403">
    <property type="protein sequence ID" value="JAE18493.1"/>
    <property type="molecule type" value="Transcribed_RNA"/>
</dbReference>